<evidence type="ECO:0000256" key="2">
    <source>
        <dbReference type="ARBA" id="ARBA00011084"/>
    </source>
</evidence>
<evidence type="ECO:0000313" key="10">
    <source>
        <dbReference type="EMBL" id="QTR50558.1"/>
    </source>
</evidence>
<comment type="similarity">
    <text evidence="2">Belongs to the GSP J family.</text>
</comment>
<dbReference type="Gene3D" id="3.10.610.10">
    <property type="entry name" value="GSPII I/J protein-like"/>
    <property type="match status" value="1"/>
</dbReference>
<evidence type="ECO:0000256" key="9">
    <source>
        <dbReference type="ARBA" id="ARBA00023136"/>
    </source>
</evidence>
<evidence type="ECO:0000256" key="3">
    <source>
        <dbReference type="ARBA" id="ARBA00021539"/>
    </source>
</evidence>
<dbReference type="InterPro" id="IPR012902">
    <property type="entry name" value="N_methyl_site"/>
</dbReference>
<keyword evidence="7" id="KW-0812">Transmembrane</keyword>
<dbReference type="SUPFAM" id="SSF54523">
    <property type="entry name" value="Pili subunits"/>
    <property type="match status" value="1"/>
</dbReference>
<name>A0ABX7X6W9_9GAMM</name>
<keyword evidence="6" id="KW-0997">Cell inner membrane</keyword>
<gene>
    <name evidence="10" type="primary">gspJ</name>
    <name evidence="10" type="ORF">J8380_03025</name>
</gene>
<evidence type="ECO:0000256" key="7">
    <source>
        <dbReference type="ARBA" id="ARBA00022692"/>
    </source>
</evidence>
<dbReference type="EMBL" id="CP072800">
    <property type="protein sequence ID" value="QTR50558.1"/>
    <property type="molecule type" value="Genomic_DNA"/>
</dbReference>
<dbReference type="Pfam" id="PF11612">
    <property type="entry name" value="T2SSJ"/>
    <property type="match status" value="1"/>
</dbReference>
<evidence type="ECO:0000256" key="6">
    <source>
        <dbReference type="ARBA" id="ARBA00022519"/>
    </source>
</evidence>
<organism evidence="10 11">
    <name type="scientific">Candidatus Thiothrix anitrata</name>
    <dbReference type="NCBI Taxonomy" id="2823902"/>
    <lineage>
        <taxon>Bacteria</taxon>
        <taxon>Pseudomonadati</taxon>
        <taxon>Pseudomonadota</taxon>
        <taxon>Gammaproteobacteria</taxon>
        <taxon>Thiotrichales</taxon>
        <taxon>Thiotrichaceae</taxon>
        <taxon>Thiothrix</taxon>
    </lineage>
</organism>
<keyword evidence="9" id="KW-0472">Membrane</keyword>
<dbReference type="Pfam" id="PF07963">
    <property type="entry name" value="N_methyl"/>
    <property type="match status" value="1"/>
</dbReference>
<accession>A0ABX7X6W9</accession>
<dbReference type="RefSeq" id="WP_210228193.1">
    <property type="nucleotide sequence ID" value="NZ_CP072800.1"/>
</dbReference>
<keyword evidence="11" id="KW-1185">Reference proteome</keyword>
<dbReference type="PANTHER" id="PTHR39583">
    <property type="entry name" value="TYPE II SECRETION SYSTEM PROTEIN J-RELATED"/>
    <property type="match status" value="1"/>
</dbReference>
<evidence type="ECO:0000256" key="1">
    <source>
        <dbReference type="ARBA" id="ARBA00004377"/>
    </source>
</evidence>
<dbReference type="Proteomes" id="UP000672027">
    <property type="component" value="Chromosome"/>
</dbReference>
<dbReference type="InterPro" id="IPR051621">
    <property type="entry name" value="T2SS_protein_J"/>
</dbReference>
<protein>
    <recommendedName>
        <fullName evidence="3">Type II secretion system protein J</fullName>
    </recommendedName>
</protein>
<keyword evidence="8" id="KW-1133">Transmembrane helix</keyword>
<sequence length="201" mass="23047">MRRSCGFSLMELLIALAIFSVLVMLSYRSVDLLLDAQASNGERHRVLQQWQRALVLLERDLHQVVQREQNSGYGTFLPALDVPDNALLALTRGGNPDLGWELRNGGQGQMRSYLQRVEYVLEEGRLLRRSWDWVDHAESAEPVELVLLAADVTEVNFRFMDDNKNWQSAGDWSGRVLPKAVELTLRHEKLGEIKRIFAIYL</sequence>
<reference evidence="10 11" key="1">
    <citation type="submission" date="2021-04" db="EMBL/GenBank/DDBJ databases">
        <title>Genomics, taxonomy and metabolism of representatives of sulfur bacteria of the genus Thiothrix: Thiothrix fructosivorans QT, Thiothrix unzii A1T and three new species, Thiothrix subterranea sp. nov., Thiothrix litoralis sp. nov. and 'Candidatus Thiothrix anitrata' sp. nov.</title>
        <authorList>
            <person name="Ravin N.V."/>
            <person name="Smolyakov D."/>
            <person name="Rudenko T.S."/>
            <person name="Mardanov A.V."/>
            <person name="Beletsky A.V."/>
            <person name="Markov N.D."/>
            <person name="Fomenkov A.I."/>
            <person name="Roberts R.J."/>
            <person name="Karnachuk O.V."/>
            <person name="Novikov A."/>
            <person name="Grabovich M.Y."/>
        </authorList>
    </citation>
    <scope>NUCLEOTIDE SEQUENCE [LARGE SCALE GENOMIC DNA]</scope>
    <source>
        <strain evidence="10 11">A52</strain>
    </source>
</reference>
<dbReference type="PANTHER" id="PTHR39583:SF2">
    <property type="entry name" value="TYPE II SECRETION SYSTEM PROTEIN J"/>
    <property type="match status" value="1"/>
</dbReference>
<evidence type="ECO:0000313" key="11">
    <source>
        <dbReference type="Proteomes" id="UP000672027"/>
    </source>
</evidence>
<dbReference type="NCBIfam" id="TIGR01711">
    <property type="entry name" value="gspJ"/>
    <property type="match status" value="1"/>
</dbReference>
<evidence type="ECO:0000256" key="4">
    <source>
        <dbReference type="ARBA" id="ARBA00022475"/>
    </source>
</evidence>
<evidence type="ECO:0000256" key="5">
    <source>
        <dbReference type="ARBA" id="ARBA00022481"/>
    </source>
</evidence>
<keyword evidence="5" id="KW-0488">Methylation</keyword>
<dbReference type="NCBIfam" id="TIGR02532">
    <property type="entry name" value="IV_pilin_GFxxxE"/>
    <property type="match status" value="1"/>
</dbReference>
<evidence type="ECO:0000256" key="8">
    <source>
        <dbReference type="ARBA" id="ARBA00022989"/>
    </source>
</evidence>
<dbReference type="InterPro" id="IPR045584">
    <property type="entry name" value="Pilin-like"/>
</dbReference>
<comment type="subcellular location">
    <subcellularLocation>
        <location evidence="1">Cell inner membrane</location>
        <topology evidence="1">Single-pass membrane protein</topology>
    </subcellularLocation>
</comment>
<dbReference type="InterPro" id="IPR010055">
    <property type="entry name" value="T2SS_protein-GspJ"/>
</dbReference>
<proteinExistence type="inferred from homology"/>
<dbReference type="Gene3D" id="2.10.70.20">
    <property type="entry name" value="gspk-gspi-gspj complex like domains"/>
    <property type="match status" value="1"/>
</dbReference>
<keyword evidence="4" id="KW-1003">Cell membrane</keyword>